<dbReference type="InterPro" id="IPR005467">
    <property type="entry name" value="His_kinase_dom"/>
</dbReference>
<evidence type="ECO:0000256" key="2">
    <source>
        <dbReference type="ARBA" id="ARBA00012438"/>
    </source>
</evidence>
<protein>
    <recommendedName>
        <fullName evidence="2">histidine kinase</fullName>
        <ecNumber evidence="2">2.7.13.3</ecNumber>
    </recommendedName>
</protein>
<evidence type="ECO:0000256" key="4">
    <source>
        <dbReference type="SAM" id="Phobius"/>
    </source>
</evidence>
<proteinExistence type="predicted"/>
<dbReference type="PANTHER" id="PTHR43065">
    <property type="entry name" value="SENSOR HISTIDINE KINASE"/>
    <property type="match status" value="1"/>
</dbReference>
<dbReference type="Pfam" id="PF12729">
    <property type="entry name" value="4HB_MCP_1"/>
    <property type="match status" value="1"/>
</dbReference>
<name>A0A3S9HFB7_9BURK</name>
<keyword evidence="4" id="KW-1133">Transmembrane helix</keyword>
<dbReference type="OrthoDB" id="2521613at2"/>
<dbReference type="InterPro" id="IPR003594">
    <property type="entry name" value="HATPase_dom"/>
</dbReference>
<dbReference type="Pfam" id="PF02518">
    <property type="entry name" value="HATPase_c"/>
    <property type="match status" value="1"/>
</dbReference>
<dbReference type="Proteomes" id="UP000275663">
    <property type="component" value="Chromosome"/>
</dbReference>
<dbReference type="CDD" id="cd19411">
    <property type="entry name" value="MCP2201-like_sensor"/>
    <property type="match status" value="1"/>
</dbReference>
<dbReference type="AlphaFoldDB" id="A0A3S9HFB7"/>
<dbReference type="EC" id="2.7.13.3" evidence="2"/>
<keyword evidence="4" id="KW-0812">Transmembrane</keyword>
<dbReference type="PROSITE" id="PS50109">
    <property type="entry name" value="HIS_KIN"/>
    <property type="match status" value="1"/>
</dbReference>
<dbReference type="GO" id="GO:0000155">
    <property type="term" value="F:phosphorelay sensor kinase activity"/>
    <property type="evidence" value="ECO:0007669"/>
    <property type="project" value="InterPro"/>
</dbReference>
<feature type="transmembrane region" description="Helical" evidence="4">
    <location>
        <begin position="195"/>
        <end position="215"/>
    </location>
</feature>
<evidence type="ECO:0000259" key="5">
    <source>
        <dbReference type="PROSITE" id="PS50109"/>
    </source>
</evidence>
<accession>A0A3S9HFB7</accession>
<gene>
    <name evidence="6" type="ORF">EJN92_00795</name>
</gene>
<dbReference type="Gene3D" id="1.10.287.130">
    <property type="match status" value="1"/>
</dbReference>
<dbReference type="SUPFAM" id="SSF55874">
    <property type="entry name" value="ATPase domain of HSP90 chaperone/DNA topoisomerase II/histidine kinase"/>
    <property type="match status" value="1"/>
</dbReference>
<keyword evidence="4" id="KW-0472">Membrane</keyword>
<reference evidence="6 7" key="1">
    <citation type="journal article" date="2011" name="Int. J. Syst. Evol. Microbiol.">
        <title>Description of Undibacterium oligocarboniphilum sp. nov., isolated from purified water, and Undibacterium pigrum strain CCUG 49012 as the type strain of Undibacterium parvum sp. nov., and emended descriptions of the genus Undibacterium and the species Undibacterium pigrum.</title>
        <authorList>
            <person name="Eder W."/>
            <person name="Wanner G."/>
            <person name="Ludwig W."/>
            <person name="Busse H.J."/>
            <person name="Ziemke-Kageler F."/>
            <person name="Lang E."/>
        </authorList>
    </citation>
    <scope>NUCLEOTIDE SEQUENCE [LARGE SCALE GENOMIC DNA]</scope>
    <source>
        <strain evidence="6 7">DSM 23061</strain>
    </source>
</reference>
<dbReference type="PRINTS" id="PR00344">
    <property type="entry name" value="BCTRLSENSOR"/>
</dbReference>
<dbReference type="PANTHER" id="PTHR43065:SF47">
    <property type="match status" value="1"/>
</dbReference>
<evidence type="ECO:0000256" key="1">
    <source>
        <dbReference type="ARBA" id="ARBA00000085"/>
    </source>
</evidence>
<dbReference type="KEGG" id="upv:EJN92_00795"/>
<keyword evidence="7" id="KW-1185">Reference proteome</keyword>
<dbReference type="SMART" id="SM00387">
    <property type="entry name" value="HATPase_c"/>
    <property type="match status" value="1"/>
</dbReference>
<dbReference type="CDD" id="cd00082">
    <property type="entry name" value="HisKA"/>
    <property type="match status" value="1"/>
</dbReference>
<dbReference type="InterPro" id="IPR047347">
    <property type="entry name" value="YvaQ-like_sensor"/>
</dbReference>
<dbReference type="InterPro" id="IPR004358">
    <property type="entry name" value="Sig_transdc_His_kin-like_C"/>
</dbReference>
<dbReference type="EMBL" id="CP034464">
    <property type="protein sequence ID" value="AZP10695.1"/>
    <property type="molecule type" value="Genomic_DNA"/>
</dbReference>
<evidence type="ECO:0000313" key="6">
    <source>
        <dbReference type="EMBL" id="AZP10695.1"/>
    </source>
</evidence>
<dbReference type="InterPro" id="IPR036890">
    <property type="entry name" value="HATPase_C_sf"/>
</dbReference>
<feature type="transmembrane region" description="Helical" evidence="4">
    <location>
        <begin position="12"/>
        <end position="35"/>
    </location>
</feature>
<evidence type="ECO:0000256" key="3">
    <source>
        <dbReference type="ARBA" id="ARBA00022553"/>
    </source>
</evidence>
<feature type="domain" description="Histidine kinase" evidence="5">
    <location>
        <begin position="309"/>
        <end position="541"/>
    </location>
</feature>
<dbReference type="Gene3D" id="6.10.340.10">
    <property type="match status" value="1"/>
</dbReference>
<comment type="catalytic activity">
    <reaction evidence="1">
        <text>ATP + protein L-histidine = ADP + protein N-phospho-L-histidine.</text>
        <dbReference type="EC" id="2.7.13.3"/>
    </reaction>
</comment>
<dbReference type="CDD" id="cd00075">
    <property type="entry name" value="HATPase"/>
    <property type="match status" value="1"/>
</dbReference>
<sequence length="544" mass="60225">MYPLRLTLRQRLAFSYGAVIVLLIAVSFLGLGVLADLSRITDDALKDKYPKTILVNQIINDLESSARAMRNTLFLKDDPQLQQQLIEIQTAKTRMVEALASLKKYAAAVGADAQVTDIVREIEIVNSAYVVNQDDFVNMVSEKRMNEAKNLLLVDLHPYQIQYFDLLHKLNRHQSVLMADASDEIFQASNYARKLIIALTVVAVLLSIFITVFIARSLLAQLGGEPDYAATIAKRITAGDLSSDIYIDSGDESSLLFVMRAMRDRLLERTDSLESANLELEAMVDTLKRTQDDLVSSEKMAALGYLVAGIAHELNTPIGNGVMTASTLADMTNAMSESLKNNSVRRSALDHFFTEMQQGEEILLRNLNRASELVSSFKQVAVDRETSQFRKFMLSDVVNEILLTLQPTIKTTPFKLVCEVAPGISMETYPGPLGQVLTNLINNALIHGFDRRENGTIVVSVQNETDQTLELLVADDGVGIPPENLPHIYEPFFTTRLGFGGSGLGLHIVHNVVHALLRGKIKVQSEINMGTTFTISLPKKITPD</sequence>
<evidence type="ECO:0000313" key="7">
    <source>
        <dbReference type="Proteomes" id="UP000275663"/>
    </source>
</evidence>
<dbReference type="InterPro" id="IPR024478">
    <property type="entry name" value="HlyB_4HB_MCP"/>
</dbReference>
<dbReference type="InterPro" id="IPR003661">
    <property type="entry name" value="HisK_dim/P_dom"/>
</dbReference>
<dbReference type="Gene3D" id="3.30.565.10">
    <property type="entry name" value="Histidine kinase-like ATPase, C-terminal domain"/>
    <property type="match status" value="1"/>
</dbReference>
<organism evidence="6 7">
    <name type="scientific">Undibacterium parvum</name>
    <dbReference type="NCBI Taxonomy" id="401471"/>
    <lineage>
        <taxon>Bacteria</taxon>
        <taxon>Pseudomonadati</taxon>
        <taxon>Pseudomonadota</taxon>
        <taxon>Betaproteobacteria</taxon>
        <taxon>Burkholderiales</taxon>
        <taxon>Oxalobacteraceae</taxon>
        <taxon>Undibacterium</taxon>
    </lineage>
</organism>
<dbReference type="RefSeq" id="WP_126126094.1">
    <property type="nucleotide sequence ID" value="NZ_CP034464.1"/>
</dbReference>
<keyword evidence="3" id="KW-0597">Phosphoprotein</keyword>